<sequence>EQACKLTNYEQPELLGTLAAAYAAAGRFSEAVAATEDGLELARSSEKKELTEEIQNRLRLYKAGQSYIEPSPKVSSN</sequence>
<organism evidence="1">
    <name type="scientific">marine sediment metagenome</name>
    <dbReference type="NCBI Taxonomy" id="412755"/>
    <lineage>
        <taxon>unclassified sequences</taxon>
        <taxon>metagenomes</taxon>
        <taxon>ecological metagenomes</taxon>
    </lineage>
</organism>
<dbReference type="Gene3D" id="1.25.40.10">
    <property type="entry name" value="Tetratricopeptide repeat domain"/>
    <property type="match status" value="1"/>
</dbReference>
<accession>X1M5N9</accession>
<comment type="caution">
    <text evidence="1">The sequence shown here is derived from an EMBL/GenBank/DDBJ whole genome shotgun (WGS) entry which is preliminary data.</text>
</comment>
<dbReference type="InterPro" id="IPR011990">
    <property type="entry name" value="TPR-like_helical_dom_sf"/>
</dbReference>
<evidence type="ECO:0008006" key="2">
    <source>
        <dbReference type="Google" id="ProtNLM"/>
    </source>
</evidence>
<dbReference type="EMBL" id="BARV01016402">
    <property type="protein sequence ID" value="GAI26643.1"/>
    <property type="molecule type" value="Genomic_DNA"/>
</dbReference>
<dbReference type="SUPFAM" id="SSF48452">
    <property type="entry name" value="TPR-like"/>
    <property type="match status" value="1"/>
</dbReference>
<proteinExistence type="predicted"/>
<protein>
    <recommendedName>
        <fullName evidence="2">MalT-like TPR region domain-containing protein</fullName>
    </recommendedName>
</protein>
<name>X1M5N9_9ZZZZ</name>
<dbReference type="AlphaFoldDB" id="X1M5N9"/>
<gene>
    <name evidence="1" type="ORF">S06H3_28158</name>
</gene>
<evidence type="ECO:0000313" key="1">
    <source>
        <dbReference type="EMBL" id="GAI26643.1"/>
    </source>
</evidence>
<reference evidence="1" key="1">
    <citation type="journal article" date="2014" name="Front. Microbiol.">
        <title>High frequency of phylogenetically diverse reductive dehalogenase-homologous genes in deep subseafloor sedimentary metagenomes.</title>
        <authorList>
            <person name="Kawai M."/>
            <person name="Futagami T."/>
            <person name="Toyoda A."/>
            <person name="Takaki Y."/>
            <person name="Nishi S."/>
            <person name="Hori S."/>
            <person name="Arai W."/>
            <person name="Tsubouchi T."/>
            <person name="Morono Y."/>
            <person name="Uchiyama I."/>
            <person name="Ito T."/>
            <person name="Fujiyama A."/>
            <person name="Inagaki F."/>
            <person name="Takami H."/>
        </authorList>
    </citation>
    <scope>NUCLEOTIDE SEQUENCE</scope>
    <source>
        <strain evidence="1">Expedition CK06-06</strain>
    </source>
</reference>
<feature type="non-terminal residue" evidence="1">
    <location>
        <position position="1"/>
    </location>
</feature>